<dbReference type="PANTHER" id="PTHR31689:SF0">
    <property type="entry name" value="DIAMINOPIMELATE EPIMERASE"/>
    <property type="match status" value="1"/>
</dbReference>
<keyword evidence="4 9" id="KW-0963">Cytoplasm</keyword>
<feature type="active site" evidence="10">
    <location>
        <position position="75"/>
    </location>
</feature>
<keyword evidence="12" id="KW-1185">Reference proteome</keyword>
<evidence type="ECO:0000313" key="12">
    <source>
        <dbReference type="Proteomes" id="UP000288293"/>
    </source>
</evidence>
<sequence>MLIHFSKMHGLGNDFMVIDNVTQNIFLNTEQIAALADRNRGIGFDQLLMVEPPYDPDVDFHYRIFNADGSEVQQCGNGARCFGRFIRHKGLSNKNSFRVSTKGGVISIELDKEGLVRVDMGEPVLQPQAIPFKANKQEITYILRAEEQTFLCGAVSMGNPHCIMLVDDVDNAPVDQVGALLTKHERFPEAANIGFLQIVSDQHARLRVFERGVGETQACGSGACAAAVWGMLQERLESPARIELPGGTLEISWQPGQSVFMTGEASHVYDGQIVL</sequence>
<comment type="caution">
    <text evidence="11">The sequence shown here is derived from an EMBL/GenBank/DDBJ whole genome shotgun (WGS) entry which is preliminary data.</text>
</comment>
<dbReference type="Pfam" id="PF01678">
    <property type="entry name" value="DAP_epimerase"/>
    <property type="match status" value="2"/>
</dbReference>
<organism evidence="11 12">
    <name type="scientific">Aliidiomarina minuta</name>
    <dbReference type="NCBI Taxonomy" id="880057"/>
    <lineage>
        <taxon>Bacteria</taxon>
        <taxon>Pseudomonadati</taxon>
        <taxon>Pseudomonadota</taxon>
        <taxon>Gammaproteobacteria</taxon>
        <taxon>Alteromonadales</taxon>
        <taxon>Idiomarinaceae</taxon>
        <taxon>Aliidiomarina</taxon>
    </lineage>
</organism>
<feature type="site" description="Could be important to modulate the pK values of the two catalytic cysteine residues" evidence="9">
    <location>
        <position position="210"/>
    </location>
</feature>
<comment type="function">
    <text evidence="9">Catalyzes the stereoinversion of LL-2,6-diaminopimelate (L,L-DAP) to meso-diaminopimelate (meso-DAP), a precursor of L-lysine and an essential component of the bacterial peptidoglycan.</text>
</comment>
<evidence type="ECO:0000256" key="7">
    <source>
        <dbReference type="ARBA" id="ARBA00023235"/>
    </source>
</evidence>
<evidence type="ECO:0000256" key="6">
    <source>
        <dbReference type="ARBA" id="ARBA00023154"/>
    </source>
</evidence>
<evidence type="ECO:0000256" key="10">
    <source>
        <dbReference type="PROSITE-ProRule" id="PRU10125"/>
    </source>
</evidence>
<evidence type="ECO:0000313" key="11">
    <source>
        <dbReference type="EMBL" id="RUO23838.1"/>
    </source>
</evidence>
<dbReference type="NCBIfam" id="TIGR00652">
    <property type="entry name" value="DapF"/>
    <property type="match status" value="1"/>
</dbReference>
<dbReference type="OrthoDB" id="9805408at2"/>
<evidence type="ECO:0000256" key="3">
    <source>
        <dbReference type="ARBA" id="ARBA00013080"/>
    </source>
</evidence>
<comment type="subunit">
    <text evidence="9">Homodimer.</text>
</comment>
<feature type="binding site" evidence="9">
    <location>
        <position position="66"/>
    </location>
    <ligand>
        <name>substrate</name>
    </ligand>
</feature>
<evidence type="ECO:0000256" key="1">
    <source>
        <dbReference type="ARBA" id="ARBA00005196"/>
    </source>
</evidence>
<evidence type="ECO:0000256" key="8">
    <source>
        <dbReference type="ARBA" id="ARBA00051712"/>
    </source>
</evidence>
<dbReference type="EC" id="5.1.1.7" evidence="3 9"/>
<accession>A0A432W3C4</accession>
<keyword evidence="5 9" id="KW-0028">Amino-acid biosynthesis</keyword>
<evidence type="ECO:0000256" key="2">
    <source>
        <dbReference type="ARBA" id="ARBA00010219"/>
    </source>
</evidence>
<protein>
    <recommendedName>
        <fullName evidence="3 9">Diaminopimelate epimerase</fullName>
        <shortName evidence="9">DAP epimerase</shortName>
        <ecNumber evidence="3 9">5.1.1.7</ecNumber>
    </recommendedName>
    <alternativeName>
        <fullName evidence="9">PLP-independent amino acid racemase</fullName>
    </alternativeName>
</protein>
<dbReference type="InterPro" id="IPR001653">
    <property type="entry name" value="DAP_epimerase_DapF"/>
</dbReference>
<dbReference type="FunFam" id="3.10.310.10:FF:000001">
    <property type="entry name" value="Diaminopimelate epimerase"/>
    <property type="match status" value="1"/>
</dbReference>
<feature type="site" description="Could be important to modulate the pK values of the two catalytic cysteine residues" evidence="9">
    <location>
        <position position="161"/>
    </location>
</feature>
<name>A0A432W3C4_9GAMM</name>
<dbReference type="Proteomes" id="UP000288293">
    <property type="component" value="Unassembled WGS sequence"/>
</dbReference>
<dbReference type="GO" id="GO:0008837">
    <property type="term" value="F:diaminopimelate epimerase activity"/>
    <property type="evidence" value="ECO:0007669"/>
    <property type="project" value="UniProtKB-UniRule"/>
</dbReference>
<reference evidence="11 12" key="1">
    <citation type="journal article" date="2011" name="Front. Microbiol.">
        <title>Genomic signatures of strain selection and enhancement in Bacillus atrophaeus var. globigii, a historical biowarfare simulant.</title>
        <authorList>
            <person name="Gibbons H.S."/>
            <person name="Broomall S.M."/>
            <person name="McNew L.A."/>
            <person name="Daligault H."/>
            <person name="Chapman C."/>
            <person name="Bruce D."/>
            <person name="Karavis M."/>
            <person name="Krepps M."/>
            <person name="McGregor P.A."/>
            <person name="Hong C."/>
            <person name="Park K.H."/>
            <person name="Akmal A."/>
            <person name="Feldman A."/>
            <person name="Lin J.S."/>
            <person name="Chang W.E."/>
            <person name="Higgs B.W."/>
            <person name="Demirev P."/>
            <person name="Lindquist J."/>
            <person name="Liem A."/>
            <person name="Fochler E."/>
            <person name="Read T.D."/>
            <person name="Tapia R."/>
            <person name="Johnson S."/>
            <person name="Bishop-Lilly K.A."/>
            <person name="Detter C."/>
            <person name="Han C."/>
            <person name="Sozhamannan S."/>
            <person name="Rosenzweig C.N."/>
            <person name="Skowronski E.W."/>
        </authorList>
    </citation>
    <scope>NUCLEOTIDE SEQUENCE [LARGE SCALE GENOMIC DNA]</scope>
    <source>
        <strain evidence="11 12">MLST1</strain>
    </source>
</reference>
<comment type="pathway">
    <text evidence="1 9">Amino-acid biosynthesis; L-lysine biosynthesis via DAP pathway; DL-2,6-diaminopimelate from LL-2,6-diaminopimelate: step 1/1.</text>
</comment>
<feature type="binding site" evidence="9">
    <location>
        <begin position="220"/>
        <end position="221"/>
    </location>
    <ligand>
        <name>substrate</name>
    </ligand>
</feature>
<dbReference type="UniPathway" id="UPA00034">
    <property type="reaction ID" value="UER00025"/>
</dbReference>
<proteinExistence type="inferred from homology"/>
<dbReference type="PANTHER" id="PTHR31689">
    <property type="entry name" value="DIAMINOPIMELATE EPIMERASE, CHLOROPLASTIC"/>
    <property type="match status" value="1"/>
</dbReference>
<comment type="catalytic activity">
    <reaction evidence="8 9">
        <text>(2S,6S)-2,6-diaminopimelate = meso-2,6-diaminopimelate</text>
        <dbReference type="Rhea" id="RHEA:15393"/>
        <dbReference type="ChEBI" id="CHEBI:57609"/>
        <dbReference type="ChEBI" id="CHEBI:57791"/>
        <dbReference type="EC" id="5.1.1.7"/>
    </reaction>
</comment>
<dbReference type="InterPro" id="IPR018510">
    <property type="entry name" value="DAP_epimerase_AS"/>
</dbReference>
<feature type="binding site" evidence="9">
    <location>
        <position position="13"/>
    </location>
    <ligand>
        <name>substrate</name>
    </ligand>
</feature>
<dbReference type="GO" id="GO:0005829">
    <property type="term" value="C:cytosol"/>
    <property type="evidence" value="ECO:0007669"/>
    <property type="project" value="TreeGrafter"/>
</dbReference>
<dbReference type="EMBL" id="PIPL01000003">
    <property type="protein sequence ID" value="RUO23838.1"/>
    <property type="molecule type" value="Genomic_DNA"/>
</dbReference>
<feature type="site" description="Important for dimerization" evidence="9">
    <location>
        <position position="269"/>
    </location>
</feature>
<dbReference type="HAMAP" id="MF_00197">
    <property type="entry name" value="DAP_epimerase"/>
    <property type="match status" value="1"/>
</dbReference>
<evidence type="ECO:0000256" key="5">
    <source>
        <dbReference type="ARBA" id="ARBA00022605"/>
    </source>
</evidence>
<feature type="binding site" evidence="9">
    <location>
        <begin position="210"/>
        <end position="211"/>
    </location>
    <ligand>
        <name>substrate</name>
    </ligand>
</feature>
<feature type="active site" description="Proton acceptor" evidence="9">
    <location>
        <position position="219"/>
    </location>
</feature>
<feature type="binding site" evidence="9">
    <location>
        <position position="46"/>
    </location>
    <ligand>
        <name>substrate</name>
    </ligand>
</feature>
<feature type="binding site" evidence="9">
    <location>
        <position position="159"/>
    </location>
    <ligand>
        <name>substrate</name>
    </ligand>
</feature>
<keyword evidence="6 9" id="KW-0457">Lysine biosynthesis</keyword>
<evidence type="ECO:0000256" key="4">
    <source>
        <dbReference type="ARBA" id="ARBA00022490"/>
    </source>
</evidence>
<dbReference type="SUPFAM" id="SSF54506">
    <property type="entry name" value="Diaminopimelate epimerase-like"/>
    <property type="match status" value="1"/>
</dbReference>
<comment type="subcellular location">
    <subcellularLocation>
        <location evidence="9">Cytoplasm</location>
    </subcellularLocation>
</comment>
<feature type="binding site" evidence="9">
    <location>
        <position position="192"/>
    </location>
    <ligand>
        <name>substrate</name>
    </ligand>
</feature>
<dbReference type="AlphaFoldDB" id="A0A432W3C4"/>
<dbReference type="RefSeq" id="WP_126804258.1">
    <property type="nucleotide sequence ID" value="NZ_PIPL01000003.1"/>
</dbReference>
<feature type="binding site" evidence="9">
    <location>
        <begin position="76"/>
        <end position="77"/>
    </location>
    <ligand>
        <name>substrate</name>
    </ligand>
</feature>
<gene>
    <name evidence="9" type="primary">dapF</name>
    <name evidence="11" type="ORF">CWE09_11835</name>
</gene>
<keyword evidence="7 9" id="KW-0413">Isomerase</keyword>
<dbReference type="GO" id="GO:0009089">
    <property type="term" value="P:lysine biosynthetic process via diaminopimelate"/>
    <property type="evidence" value="ECO:0007669"/>
    <property type="project" value="UniProtKB-UniRule"/>
</dbReference>
<evidence type="ECO:0000256" key="9">
    <source>
        <dbReference type="HAMAP-Rule" id="MF_00197"/>
    </source>
</evidence>
<dbReference type="PROSITE" id="PS01326">
    <property type="entry name" value="DAP_EPIMERASE"/>
    <property type="match status" value="1"/>
</dbReference>
<dbReference type="Gene3D" id="3.10.310.10">
    <property type="entry name" value="Diaminopimelate Epimerase, Chain A, domain 1"/>
    <property type="match status" value="2"/>
</dbReference>
<feature type="active site" description="Proton donor" evidence="9">
    <location>
        <position position="75"/>
    </location>
</feature>
<comment type="similarity">
    <text evidence="2 9">Belongs to the diaminopimelate epimerase family.</text>
</comment>